<dbReference type="RefSeq" id="XP_002117475.1">
    <property type="nucleotide sequence ID" value="XM_002117439.1"/>
</dbReference>
<evidence type="ECO:0000313" key="9">
    <source>
        <dbReference type="EMBL" id="EDV20091.1"/>
    </source>
</evidence>
<evidence type="ECO:0000256" key="1">
    <source>
        <dbReference type="ARBA" id="ARBA00001933"/>
    </source>
</evidence>
<dbReference type="FunFam" id="3.90.1150.10:FF:000001">
    <property type="entry name" value="Aspartate aminotransferase"/>
    <property type="match status" value="1"/>
</dbReference>
<dbReference type="GeneID" id="6758635"/>
<evidence type="ECO:0000256" key="5">
    <source>
        <dbReference type="ARBA" id="ARBA00022679"/>
    </source>
</evidence>
<dbReference type="HOGENOM" id="CLU_032440_1_2_1"/>
<dbReference type="Pfam" id="PF00155">
    <property type="entry name" value="Aminotran_1_2"/>
    <property type="match status" value="1"/>
</dbReference>
<protein>
    <recommendedName>
        <fullName evidence="7">Aspartate aminotransferase</fullName>
        <ecNumber evidence="7">2.6.1.1</ecNumber>
    </recommendedName>
</protein>
<dbReference type="GO" id="GO:0004069">
    <property type="term" value="F:L-aspartate:2-oxoglutarate aminotransferase activity"/>
    <property type="evidence" value="ECO:0000318"/>
    <property type="project" value="GO_Central"/>
</dbReference>
<dbReference type="GO" id="GO:0006532">
    <property type="term" value="P:aspartate biosynthetic process"/>
    <property type="evidence" value="ECO:0000318"/>
    <property type="project" value="GO_Central"/>
</dbReference>
<dbReference type="InterPro" id="IPR004838">
    <property type="entry name" value="NHTrfase_class1_PyrdxlP-BS"/>
</dbReference>
<dbReference type="InterPro" id="IPR015424">
    <property type="entry name" value="PyrdxlP-dep_Trfase"/>
</dbReference>
<dbReference type="SUPFAM" id="SSF53383">
    <property type="entry name" value="PLP-dependent transferases"/>
    <property type="match status" value="1"/>
</dbReference>
<accession>B3SB31</accession>
<dbReference type="FunFam" id="3.40.640.10:FF:000064">
    <property type="entry name" value="Aspartate aminotransferase"/>
    <property type="match status" value="1"/>
</dbReference>
<dbReference type="CDD" id="cd00609">
    <property type="entry name" value="AAT_like"/>
    <property type="match status" value="1"/>
</dbReference>
<dbReference type="Proteomes" id="UP000009022">
    <property type="component" value="Unassembled WGS sequence"/>
</dbReference>
<dbReference type="EMBL" id="DS985263">
    <property type="protein sequence ID" value="EDV20091.1"/>
    <property type="molecule type" value="Genomic_DNA"/>
</dbReference>
<keyword evidence="10" id="KW-1185">Reference proteome</keyword>
<evidence type="ECO:0000256" key="7">
    <source>
        <dbReference type="RuleBase" id="RU000480"/>
    </source>
</evidence>
<dbReference type="Gene3D" id="3.90.1150.10">
    <property type="entry name" value="Aspartate Aminotransferase, domain 1"/>
    <property type="match status" value="1"/>
</dbReference>
<dbReference type="InParanoid" id="B3SB31"/>
<evidence type="ECO:0000259" key="8">
    <source>
        <dbReference type="Pfam" id="PF00155"/>
    </source>
</evidence>
<dbReference type="PRINTS" id="PR00799">
    <property type="entry name" value="TRANSAMINASE"/>
</dbReference>
<dbReference type="AlphaFoldDB" id="B3SB31"/>
<dbReference type="GO" id="GO:0005829">
    <property type="term" value="C:cytosol"/>
    <property type="evidence" value="ECO:0000318"/>
    <property type="project" value="GO_Central"/>
</dbReference>
<dbReference type="OrthoDB" id="6752799at2759"/>
<evidence type="ECO:0000256" key="2">
    <source>
        <dbReference type="ARBA" id="ARBA00007441"/>
    </source>
</evidence>
<dbReference type="KEGG" id="tad:TRIADDRAFT_51058"/>
<dbReference type="PANTHER" id="PTHR11879">
    <property type="entry name" value="ASPARTATE AMINOTRANSFERASE"/>
    <property type="match status" value="1"/>
</dbReference>
<keyword evidence="5 7" id="KW-0808">Transferase</keyword>
<dbReference type="InterPro" id="IPR015422">
    <property type="entry name" value="PyrdxlP-dep_Trfase_small"/>
</dbReference>
<keyword evidence="6" id="KW-0663">Pyridoxal phosphate</keyword>
<dbReference type="STRING" id="10228.B3SB31"/>
<evidence type="ECO:0000256" key="4">
    <source>
        <dbReference type="ARBA" id="ARBA00022576"/>
    </source>
</evidence>
<dbReference type="PhylomeDB" id="B3SB31"/>
<gene>
    <name evidence="9" type="ORF">TRIADDRAFT_51058</name>
</gene>
<dbReference type="NCBIfam" id="NF006719">
    <property type="entry name" value="PRK09257.1"/>
    <property type="match status" value="1"/>
</dbReference>
<dbReference type="EC" id="2.6.1.1" evidence="7"/>
<proteinExistence type="inferred from homology"/>
<dbReference type="InterPro" id="IPR004839">
    <property type="entry name" value="Aminotransferase_I/II_large"/>
</dbReference>
<dbReference type="InterPro" id="IPR000796">
    <property type="entry name" value="Asp_trans"/>
</dbReference>
<dbReference type="InterPro" id="IPR015421">
    <property type="entry name" value="PyrdxlP-dep_Trfase_major"/>
</dbReference>
<organism evidence="9 10">
    <name type="scientific">Trichoplax adhaerens</name>
    <name type="common">Trichoplax reptans</name>
    <dbReference type="NCBI Taxonomy" id="10228"/>
    <lineage>
        <taxon>Eukaryota</taxon>
        <taxon>Metazoa</taxon>
        <taxon>Placozoa</taxon>
        <taxon>Uniplacotomia</taxon>
        <taxon>Trichoplacea</taxon>
        <taxon>Trichoplacidae</taxon>
        <taxon>Trichoplax</taxon>
    </lineage>
</organism>
<dbReference type="PROSITE" id="PS00105">
    <property type="entry name" value="AA_TRANSFER_CLASS_1"/>
    <property type="match status" value="1"/>
</dbReference>
<dbReference type="GO" id="GO:0030170">
    <property type="term" value="F:pyridoxal phosphate binding"/>
    <property type="evidence" value="ECO:0007669"/>
    <property type="project" value="InterPro"/>
</dbReference>
<dbReference type="CTD" id="6758635"/>
<name>B3SB31_TRIAD</name>
<dbReference type="FunCoup" id="B3SB31">
    <property type="interactions" value="1439"/>
</dbReference>
<evidence type="ECO:0000256" key="3">
    <source>
        <dbReference type="ARBA" id="ARBA00011738"/>
    </source>
</evidence>
<comment type="similarity">
    <text evidence="2">Belongs to the class-I pyridoxal-phosphate-dependent aminotransferase family.</text>
</comment>
<comment type="miscellaneous">
    <text evidence="7">In eukaryotes there are cytoplasmic, mitochondrial and chloroplastic isozymes.</text>
</comment>
<keyword evidence="4 7" id="KW-0032">Aminotransferase</keyword>
<dbReference type="Gene3D" id="3.40.640.10">
    <property type="entry name" value="Type I PLP-dependent aspartate aminotransferase-like (Major domain)"/>
    <property type="match status" value="1"/>
</dbReference>
<dbReference type="OMA" id="GTWTHIT"/>
<dbReference type="PANTHER" id="PTHR11879:SF55">
    <property type="entry name" value="GLUTAMATE OXALOACETATE TRANSAMINASE 1, ISOFORM B"/>
    <property type="match status" value="1"/>
</dbReference>
<dbReference type="eggNOG" id="KOG1412">
    <property type="taxonomic scope" value="Eukaryota"/>
</dbReference>
<comment type="cofactor">
    <cofactor evidence="1">
        <name>pyridoxal 5'-phosphate</name>
        <dbReference type="ChEBI" id="CHEBI:597326"/>
    </cofactor>
</comment>
<comment type="subunit">
    <text evidence="3 7">Homodimer.</text>
</comment>
<reference evidence="9 10" key="1">
    <citation type="journal article" date="2008" name="Nature">
        <title>The Trichoplax genome and the nature of placozoans.</title>
        <authorList>
            <person name="Srivastava M."/>
            <person name="Begovic E."/>
            <person name="Chapman J."/>
            <person name="Putnam N.H."/>
            <person name="Hellsten U."/>
            <person name="Kawashima T."/>
            <person name="Kuo A."/>
            <person name="Mitros T."/>
            <person name="Salamov A."/>
            <person name="Carpenter M.L."/>
            <person name="Signorovitch A.Y."/>
            <person name="Moreno M.A."/>
            <person name="Kamm K."/>
            <person name="Grimwood J."/>
            <person name="Schmutz J."/>
            <person name="Shapiro H."/>
            <person name="Grigoriev I.V."/>
            <person name="Buss L.W."/>
            <person name="Schierwater B."/>
            <person name="Dellaporta S.L."/>
            <person name="Rokhsar D.S."/>
        </authorList>
    </citation>
    <scope>NUCLEOTIDE SEQUENCE [LARGE SCALE GENOMIC DNA]</scope>
    <source>
        <strain evidence="9 10">Grell-BS-1999</strain>
    </source>
</reference>
<evidence type="ECO:0000256" key="6">
    <source>
        <dbReference type="ARBA" id="ARBA00022898"/>
    </source>
</evidence>
<feature type="domain" description="Aminotransferase class I/classII large" evidence="8">
    <location>
        <begin position="31"/>
        <end position="400"/>
    </location>
</feature>
<evidence type="ECO:0000313" key="10">
    <source>
        <dbReference type="Proteomes" id="UP000009022"/>
    </source>
</evidence>
<sequence>MSLYFGDISPAPPDPVFNITTRYNNDKNSYKVNLGVGAYRDENGQPWVLPVVREIEEMMSQDHSLNHEYLPIEGLQSFRESATRLMLGNECRAIVEDRVRSIQCLSGTGSIRLGAAFLKRFHPDSAIYVAKPTWGNHRNIFKNEFFPESMIKEYPYFDSATRGLNLEGMINALKEAPERSIIVLHACAHNPTGVDPNREQWEAIADVIKERNLMPLFDSAYQGFASGDLNEDAWSVRYFVSLGMEMLIAQSFAKNFGLYNERAGNLIVVAKNSSDAAAVLSHLKALARPMWSNPPNHGARIVATALNNEDLRAHWFRNLQKMANRIRAMRELLLEKLRALGTPGTWTHIVNQIGMFSFTGLTVRQCEVMTSNHSIYLLPNGRINICGLNHDNIDHVAKAIDDVVRNIED</sequence>
<comment type="catalytic activity">
    <reaction evidence="7">
        <text>L-aspartate + 2-oxoglutarate = oxaloacetate + L-glutamate</text>
        <dbReference type="Rhea" id="RHEA:21824"/>
        <dbReference type="ChEBI" id="CHEBI:16452"/>
        <dbReference type="ChEBI" id="CHEBI:16810"/>
        <dbReference type="ChEBI" id="CHEBI:29985"/>
        <dbReference type="ChEBI" id="CHEBI:29991"/>
        <dbReference type="EC" id="2.6.1.1"/>
    </reaction>
</comment>